<dbReference type="GO" id="GO:0031410">
    <property type="term" value="C:cytoplasmic vesicle"/>
    <property type="evidence" value="ECO:0007669"/>
    <property type="project" value="UniProtKB-ARBA"/>
</dbReference>
<evidence type="ECO:0000256" key="3">
    <source>
        <dbReference type="ARBA" id="ARBA00022448"/>
    </source>
</evidence>
<dbReference type="GeneID" id="17089728"/>
<evidence type="ECO:0000313" key="7">
    <source>
        <dbReference type="EMBL" id="EME31043.1"/>
    </source>
</evidence>
<evidence type="ECO:0000313" key="8">
    <source>
        <dbReference type="Proteomes" id="UP000030680"/>
    </source>
</evidence>
<evidence type="ECO:0000256" key="1">
    <source>
        <dbReference type="ARBA" id="ARBA00005945"/>
    </source>
</evidence>
<dbReference type="SUPFAM" id="SSF56300">
    <property type="entry name" value="Metallo-dependent phosphatases"/>
    <property type="match status" value="1"/>
</dbReference>
<proteinExistence type="inferred from homology"/>
<organism evidence="7 8">
    <name type="scientific">Galdieria sulphuraria</name>
    <name type="common">Red alga</name>
    <dbReference type="NCBI Taxonomy" id="130081"/>
    <lineage>
        <taxon>Eukaryota</taxon>
        <taxon>Rhodophyta</taxon>
        <taxon>Bangiophyceae</taxon>
        <taxon>Galdieriales</taxon>
        <taxon>Galdieriaceae</taxon>
        <taxon>Galdieria</taxon>
    </lineage>
</organism>
<dbReference type="GO" id="GO:0015031">
    <property type="term" value="P:protein transport"/>
    <property type="evidence" value="ECO:0007669"/>
    <property type="project" value="UniProtKB-KW"/>
</dbReference>
<dbReference type="NCBIfam" id="TIGR00040">
    <property type="entry name" value="yfcE"/>
    <property type="match status" value="1"/>
</dbReference>
<dbReference type="CDD" id="cd07394">
    <property type="entry name" value="MPP_Vps29"/>
    <property type="match status" value="1"/>
</dbReference>
<dbReference type="RefSeq" id="XP_005707563.1">
    <property type="nucleotide sequence ID" value="XM_005707506.1"/>
</dbReference>
<dbReference type="GO" id="GO:0030904">
    <property type="term" value="C:retromer complex"/>
    <property type="evidence" value="ECO:0007669"/>
    <property type="project" value="InterPro"/>
</dbReference>
<dbReference type="Proteomes" id="UP000030680">
    <property type="component" value="Unassembled WGS sequence"/>
</dbReference>
<dbReference type="InterPro" id="IPR028661">
    <property type="entry name" value="Vps29"/>
</dbReference>
<dbReference type="AlphaFoldDB" id="M2Y4Z4"/>
<keyword evidence="4" id="KW-0653">Protein transport</keyword>
<evidence type="ECO:0000256" key="2">
    <source>
        <dbReference type="ARBA" id="ARBA00017767"/>
    </source>
</evidence>
<dbReference type="KEGG" id="gsl:Gasu_18010"/>
<evidence type="ECO:0000256" key="5">
    <source>
        <dbReference type="RuleBase" id="RU362040"/>
    </source>
</evidence>
<name>M2Y4Z4_GALSU</name>
<accession>M2Y4Z4</accession>
<dbReference type="GO" id="GO:0042147">
    <property type="term" value="P:retrograde transport, endosome to Golgi"/>
    <property type="evidence" value="ECO:0007669"/>
    <property type="project" value="InterPro"/>
</dbReference>
<dbReference type="OrthoDB" id="10258130at2759"/>
<dbReference type="Pfam" id="PF12850">
    <property type="entry name" value="Metallophos_2"/>
    <property type="match status" value="1"/>
</dbReference>
<comment type="similarity">
    <text evidence="1 5">Belongs to the VPS29 family.</text>
</comment>
<dbReference type="FunFam" id="3.60.21.10:FF:000015">
    <property type="entry name" value="Vacuolar protein sorting-associated protein 29"/>
    <property type="match status" value="1"/>
</dbReference>
<reference evidence="8" key="1">
    <citation type="journal article" date="2013" name="Science">
        <title>Gene transfer from bacteria and archaea facilitated evolution of an extremophilic eukaryote.</title>
        <authorList>
            <person name="Schonknecht G."/>
            <person name="Chen W.H."/>
            <person name="Ternes C.M."/>
            <person name="Barbier G.G."/>
            <person name="Shrestha R.P."/>
            <person name="Stanke M."/>
            <person name="Brautigam A."/>
            <person name="Baker B.J."/>
            <person name="Banfield J.F."/>
            <person name="Garavito R.M."/>
            <person name="Carr K."/>
            <person name="Wilkerson C."/>
            <person name="Rensing S.A."/>
            <person name="Gagneul D."/>
            <person name="Dickenson N.E."/>
            <person name="Oesterhelt C."/>
            <person name="Lercher M.J."/>
            <person name="Weber A.P."/>
        </authorList>
    </citation>
    <scope>NUCLEOTIDE SEQUENCE [LARGE SCALE GENOMIC DNA]</scope>
    <source>
        <strain evidence="8">074W</strain>
    </source>
</reference>
<feature type="domain" description="Calcineurin-like phosphoesterase" evidence="6">
    <location>
        <begin position="4"/>
        <end position="160"/>
    </location>
</feature>
<evidence type="ECO:0000256" key="4">
    <source>
        <dbReference type="ARBA" id="ARBA00022927"/>
    </source>
</evidence>
<dbReference type="PANTHER" id="PTHR11124">
    <property type="entry name" value="VACUOLAR SORTING PROTEIN VPS29"/>
    <property type="match status" value="1"/>
</dbReference>
<keyword evidence="8" id="KW-1185">Reference proteome</keyword>
<dbReference type="EMBL" id="KB454495">
    <property type="protein sequence ID" value="EME31043.1"/>
    <property type="molecule type" value="Genomic_DNA"/>
</dbReference>
<dbReference type="GO" id="GO:0005829">
    <property type="term" value="C:cytosol"/>
    <property type="evidence" value="ECO:0007669"/>
    <property type="project" value="GOC"/>
</dbReference>
<evidence type="ECO:0000259" key="6">
    <source>
        <dbReference type="Pfam" id="PF12850"/>
    </source>
</evidence>
<protein>
    <recommendedName>
        <fullName evidence="2 5">Vacuolar protein sorting-associated protein 29</fullName>
    </recommendedName>
</protein>
<dbReference type="Gramene" id="EME31043">
    <property type="protein sequence ID" value="EME31043"/>
    <property type="gene ID" value="Gasu_18010"/>
</dbReference>
<dbReference type="Gene3D" id="3.60.21.10">
    <property type="match status" value="1"/>
</dbReference>
<sequence length="192" mass="21247">MVLVLTIGDLHIPNRVAAVPLKFRELLVPGKIQRVLCTGNLCDKETEEFLKVICPEIQIVKGDMDDVQSEYPERCVTNVGQLSFGLCHGHQLIPWNDPNSLASLRRDMGVDVLVVGHSHSLKMTETVDGGLIIDPGTATGAPVAYSLEPKRPSFVLLDVQGTKIIAYTYEIYGEDIKVDRVVFERLANTTFQ</sequence>
<dbReference type="InterPro" id="IPR024654">
    <property type="entry name" value="Calcineurin-like_PHP_lpxH"/>
</dbReference>
<gene>
    <name evidence="7" type="ORF">Gasu_18010</name>
</gene>
<dbReference type="InterPro" id="IPR000979">
    <property type="entry name" value="Phosphodiesterase_MJ0936/Vps29"/>
</dbReference>
<keyword evidence="3" id="KW-0813">Transport</keyword>
<dbReference type="InterPro" id="IPR029052">
    <property type="entry name" value="Metallo-depent_PP-like"/>
</dbReference>